<dbReference type="PROSITE" id="PS51257">
    <property type="entry name" value="PROKAR_LIPOPROTEIN"/>
    <property type="match status" value="1"/>
</dbReference>
<keyword evidence="2" id="KW-1185">Reference proteome</keyword>
<accession>A0A4V6XAU3</accession>
<protein>
    <submittedName>
        <fullName evidence="1">Uncharacterized protein</fullName>
    </submittedName>
</protein>
<evidence type="ECO:0000313" key="1">
    <source>
        <dbReference type="EMBL" id="TKK67253.1"/>
    </source>
</evidence>
<name>A0A4V6XAU3_9BACT</name>
<sequence>MRLTAYCIIYLVSLFLFTSCRTSSYYVSPMYGSSNSYRTLPFMSDSVKSSLYANSTITFGSTNQNLHDDVYTWQGNIYNAHQFARWKVWYGTGLSSGLYHARAFKEGYVVNPNFDTSYINAHTGAYYFGSFNLNAGILYCLPLENGSEWRILHFSPSFQQEFGDYKRFRRDLYNDSVVITGLATSGTLNTLSFGSELSIKSRKQEWFNIDLTYSWIAGKDYRNTQLTYFYEAPPRRYNYITLSGAYTFKQHTPFIQCSFGHRLTNLQVGYNYCIASQKHKG</sequence>
<gene>
    <name evidence="1" type="ORF">FC093_15340</name>
</gene>
<dbReference type="EMBL" id="SZQL01000012">
    <property type="protein sequence ID" value="TKK67253.1"/>
    <property type="molecule type" value="Genomic_DNA"/>
</dbReference>
<comment type="caution">
    <text evidence="1">The sequence shown here is derived from an EMBL/GenBank/DDBJ whole genome shotgun (WGS) entry which is preliminary data.</text>
</comment>
<organism evidence="1 2">
    <name type="scientific">Ilyomonas limi</name>
    <dbReference type="NCBI Taxonomy" id="2575867"/>
    <lineage>
        <taxon>Bacteria</taxon>
        <taxon>Pseudomonadati</taxon>
        <taxon>Bacteroidota</taxon>
        <taxon>Chitinophagia</taxon>
        <taxon>Chitinophagales</taxon>
        <taxon>Chitinophagaceae</taxon>
        <taxon>Ilyomonas</taxon>
    </lineage>
</organism>
<dbReference type="AlphaFoldDB" id="A0A4V6XAU3"/>
<dbReference type="Proteomes" id="UP000305848">
    <property type="component" value="Unassembled WGS sequence"/>
</dbReference>
<dbReference type="RefSeq" id="WP_137262683.1">
    <property type="nucleotide sequence ID" value="NZ_SZQL01000012.1"/>
</dbReference>
<evidence type="ECO:0000313" key="2">
    <source>
        <dbReference type="Proteomes" id="UP000305848"/>
    </source>
</evidence>
<reference evidence="1 2" key="1">
    <citation type="submission" date="2019-05" db="EMBL/GenBank/DDBJ databases">
        <title>Panacibacter sp. strain 17mud1-8 Genome sequencing and assembly.</title>
        <authorList>
            <person name="Chhetri G."/>
        </authorList>
    </citation>
    <scope>NUCLEOTIDE SEQUENCE [LARGE SCALE GENOMIC DNA]</scope>
    <source>
        <strain evidence="1 2">17mud1-8</strain>
    </source>
</reference>
<dbReference type="OrthoDB" id="673626at2"/>
<proteinExistence type="predicted"/>